<accession>A0A1X7T0C5</accession>
<sequence length="79" mass="8308">MADATENCPSGFKLYQSGGVRACGRATACRGSCISVKFPSNGISYSQVCGRVVGYQYGSPDAADPRPIINDINSHYVDG</sequence>
<reference evidence="1" key="1">
    <citation type="submission" date="2017-05" db="UniProtKB">
        <authorList>
            <consortium name="EnsemblMetazoa"/>
        </authorList>
    </citation>
    <scope>IDENTIFICATION</scope>
</reference>
<dbReference type="InParanoid" id="A0A1X7T0C5"/>
<name>A0A1X7T0C5_AMPQE</name>
<dbReference type="EnsemblMetazoa" id="Aqu2.1.07900_001">
    <property type="protein sequence ID" value="Aqu2.1.07900_001"/>
    <property type="gene ID" value="Aqu2.1.07900"/>
</dbReference>
<proteinExistence type="predicted"/>
<protein>
    <submittedName>
        <fullName evidence="1">Uncharacterized protein</fullName>
    </submittedName>
</protein>
<evidence type="ECO:0000313" key="1">
    <source>
        <dbReference type="EnsemblMetazoa" id="Aqu2.1.07900_001"/>
    </source>
</evidence>
<organism evidence="1">
    <name type="scientific">Amphimedon queenslandica</name>
    <name type="common">Sponge</name>
    <dbReference type="NCBI Taxonomy" id="400682"/>
    <lineage>
        <taxon>Eukaryota</taxon>
        <taxon>Metazoa</taxon>
        <taxon>Porifera</taxon>
        <taxon>Demospongiae</taxon>
        <taxon>Heteroscleromorpha</taxon>
        <taxon>Haplosclerida</taxon>
        <taxon>Niphatidae</taxon>
        <taxon>Amphimedon</taxon>
    </lineage>
</organism>
<dbReference type="AlphaFoldDB" id="A0A1X7T0C5"/>